<evidence type="ECO:0000256" key="6">
    <source>
        <dbReference type="SAM" id="MobiDB-lite"/>
    </source>
</evidence>
<evidence type="ECO:0000259" key="8">
    <source>
        <dbReference type="PROSITE" id="PS50026"/>
    </source>
</evidence>
<sequence length="408" mass="44562">MGVQEFFYLPVLLFTLVLLHSAVTQYHRDTREVSIFGRMLQKHVFKTITGAAFGDVCLRECYRDVRCQSFNYVFTQDKRELSNRTKEARPEDFIPNSDRYYFRRDMKRGEPIPELSADSCKEIKASEGGQVVSGIYWLNFIKPHTPVLAHCDMISEGRVKQLNRRGIRCNRNGTVLNIVVGKRGGDSVEVKGGQSSSHGERGGSSSQAWIGGRAGGMNNGNNEGPAPGTVGGFGGGGGGSEDNGVSGGGGGYSGGGSDIDECASGVHNCHSSASCTNTVGSFKCSCNQPYIGDGRSCIPLPSECLNFRQYNEYWLKIRFNLIELANHSRTSQSAHAKSTIHSGRLISGWLNGAHPTVADGQVTRTVCFHWGSNCCNWSRSVNVINCNDYYVYYITGTPGCSLRYCSTE</sequence>
<dbReference type="InterPro" id="IPR024731">
    <property type="entry name" value="NELL2-like_EGF"/>
</dbReference>
<name>A0AAU9Y3Q0_9CNID</name>
<feature type="chain" id="PRO_5043717818" description="EGF-like domain-containing protein" evidence="7">
    <location>
        <begin position="25"/>
        <end position="408"/>
    </location>
</feature>
<gene>
    <name evidence="9" type="ORF">PMEA_00007915</name>
</gene>
<dbReference type="Gene3D" id="2.10.25.10">
    <property type="entry name" value="Laminin"/>
    <property type="match status" value="1"/>
</dbReference>
<dbReference type="Proteomes" id="UP001159428">
    <property type="component" value="Unassembled WGS sequence"/>
</dbReference>
<dbReference type="PROSITE" id="PS50026">
    <property type="entry name" value="EGF_3"/>
    <property type="match status" value="1"/>
</dbReference>
<dbReference type="PROSITE" id="PS01186">
    <property type="entry name" value="EGF_2"/>
    <property type="match status" value="1"/>
</dbReference>
<evidence type="ECO:0000256" key="7">
    <source>
        <dbReference type="SAM" id="SignalP"/>
    </source>
</evidence>
<evidence type="ECO:0000256" key="4">
    <source>
        <dbReference type="ARBA" id="ARBA00023157"/>
    </source>
</evidence>
<dbReference type="Pfam" id="PF23283">
    <property type="entry name" value="D8C_UMOD"/>
    <property type="match status" value="1"/>
</dbReference>
<feature type="region of interest" description="Disordered" evidence="6">
    <location>
        <begin position="186"/>
        <end position="250"/>
    </location>
</feature>
<dbReference type="PROSITE" id="PS00010">
    <property type="entry name" value="ASX_HYDROXYL"/>
    <property type="match status" value="1"/>
</dbReference>
<dbReference type="InterPro" id="IPR018097">
    <property type="entry name" value="EGF_Ca-bd_CS"/>
</dbReference>
<dbReference type="InterPro" id="IPR057774">
    <property type="entry name" value="D8C_UMOD/GP2/OIT3-like"/>
</dbReference>
<evidence type="ECO:0000313" key="9">
    <source>
        <dbReference type="EMBL" id="CAH3167892.1"/>
    </source>
</evidence>
<reference evidence="9 10" key="1">
    <citation type="submission" date="2022-05" db="EMBL/GenBank/DDBJ databases">
        <authorList>
            <consortium name="Genoscope - CEA"/>
            <person name="William W."/>
        </authorList>
    </citation>
    <scope>NUCLEOTIDE SEQUENCE [LARGE SCALE GENOMIC DNA]</scope>
</reference>
<evidence type="ECO:0000256" key="1">
    <source>
        <dbReference type="ARBA" id="ARBA00022536"/>
    </source>
</evidence>
<dbReference type="SUPFAM" id="SSF57184">
    <property type="entry name" value="Growth factor receptor domain"/>
    <property type="match status" value="1"/>
</dbReference>
<dbReference type="SMART" id="SM00179">
    <property type="entry name" value="EGF_CA"/>
    <property type="match status" value="1"/>
</dbReference>
<dbReference type="InterPro" id="IPR001881">
    <property type="entry name" value="EGF-like_Ca-bd_dom"/>
</dbReference>
<dbReference type="InterPro" id="IPR009030">
    <property type="entry name" value="Growth_fac_rcpt_cys_sf"/>
</dbReference>
<protein>
    <recommendedName>
        <fullName evidence="8">EGF-like domain-containing protein</fullName>
    </recommendedName>
</protein>
<dbReference type="PROSITE" id="PS01187">
    <property type="entry name" value="EGF_CA"/>
    <property type="match status" value="1"/>
</dbReference>
<comment type="caution">
    <text evidence="5">Lacks conserved residue(s) required for the propagation of feature annotation.</text>
</comment>
<keyword evidence="4" id="KW-1015">Disulfide bond</keyword>
<feature type="compositionally biased region" description="Gly residues" evidence="6">
    <location>
        <begin position="229"/>
        <end position="250"/>
    </location>
</feature>
<dbReference type="Pfam" id="PF12947">
    <property type="entry name" value="EGF_3"/>
    <property type="match status" value="1"/>
</dbReference>
<keyword evidence="2 7" id="KW-0732">Signal</keyword>
<dbReference type="InterPro" id="IPR000742">
    <property type="entry name" value="EGF"/>
</dbReference>
<evidence type="ECO:0000256" key="2">
    <source>
        <dbReference type="ARBA" id="ARBA00022729"/>
    </source>
</evidence>
<organism evidence="9 10">
    <name type="scientific">Pocillopora meandrina</name>
    <dbReference type="NCBI Taxonomy" id="46732"/>
    <lineage>
        <taxon>Eukaryota</taxon>
        <taxon>Metazoa</taxon>
        <taxon>Cnidaria</taxon>
        <taxon>Anthozoa</taxon>
        <taxon>Hexacorallia</taxon>
        <taxon>Scleractinia</taxon>
        <taxon>Astrocoeniina</taxon>
        <taxon>Pocilloporidae</taxon>
        <taxon>Pocillopora</taxon>
    </lineage>
</organism>
<accession>A0AAU9Y3Q0</accession>
<dbReference type="AlphaFoldDB" id="A0AAU9Y3Q0"/>
<feature type="signal peptide" evidence="7">
    <location>
        <begin position="1"/>
        <end position="24"/>
    </location>
</feature>
<dbReference type="GO" id="GO:0005509">
    <property type="term" value="F:calcium ion binding"/>
    <property type="evidence" value="ECO:0007669"/>
    <property type="project" value="InterPro"/>
</dbReference>
<comment type="caution">
    <text evidence="9">The sequence shown here is derived from an EMBL/GenBank/DDBJ whole genome shotgun (WGS) entry which is preliminary data.</text>
</comment>
<evidence type="ECO:0000256" key="5">
    <source>
        <dbReference type="PROSITE-ProRule" id="PRU00076"/>
    </source>
</evidence>
<dbReference type="FunFam" id="2.10.25.10:FF:000038">
    <property type="entry name" value="Fibrillin 2"/>
    <property type="match status" value="1"/>
</dbReference>
<feature type="domain" description="EGF-like" evidence="8">
    <location>
        <begin position="258"/>
        <end position="298"/>
    </location>
</feature>
<dbReference type="CDD" id="cd00054">
    <property type="entry name" value="EGF_CA"/>
    <property type="match status" value="1"/>
</dbReference>
<keyword evidence="10" id="KW-1185">Reference proteome</keyword>
<dbReference type="EMBL" id="CALNXJ010000166">
    <property type="protein sequence ID" value="CAH3167892.1"/>
    <property type="molecule type" value="Genomic_DNA"/>
</dbReference>
<evidence type="ECO:0000256" key="3">
    <source>
        <dbReference type="ARBA" id="ARBA00022737"/>
    </source>
</evidence>
<dbReference type="InterPro" id="IPR000152">
    <property type="entry name" value="EGF-type_Asp/Asn_hydroxyl_site"/>
</dbReference>
<keyword evidence="1 5" id="KW-0245">EGF-like domain</keyword>
<feature type="compositionally biased region" description="Low complexity" evidence="6">
    <location>
        <begin position="219"/>
        <end position="228"/>
    </location>
</feature>
<keyword evidence="3" id="KW-0677">Repeat</keyword>
<evidence type="ECO:0000313" key="10">
    <source>
        <dbReference type="Proteomes" id="UP001159428"/>
    </source>
</evidence>
<proteinExistence type="predicted"/>